<dbReference type="EMBL" id="CACTIH010001883">
    <property type="protein sequence ID" value="CAA2967471.1"/>
    <property type="molecule type" value="Genomic_DNA"/>
</dbReference>
<comment type="caution">
    <text evidence="2">The sequence shown here is derived from an EMBL/GenBank/DDBJ whole genome shotgun (WGS) entry which is preliminary data.</text>
</comment>
<feature type="chain" id="PRO_5035832688" evidence="1">
    <location>
        <begin position="20"/>
        <end position="58"/>
    </location>
</feature>
<dbReference type="Gramene" id="OE9A006941T1">
    <property type="protein sequence ID" value="OE9A006941C1"/>
    <property type="gene ID" value="OE9A006941"/>
</dbReference>
<keyword evidence="1" id="KW-0732">Signal</keyword>
<evidence type="ECO:0000256" key="1">
    <source>
        <dbReference type="SAM" id="SignalP"/>
    </source>
</evidence>
<dbReference type="Proteomes" id="UP000594638">
    <property type="component" value="Unassembled WGS sequence"/>
</dbReference>
<reference evidence="2 3" key="1">
    <citation type="submission" date="2019-12" db="EMBL/GenBank/DDBJ databases">
        <authorList>
            <person name="Alioto T."/>
            <person name="Alioto T."/>
            <person name="Gomez Garrido J."/>
        </authorList>
    </citation>
    <scope>NUCLEOTIDE SEQUENCE [LARGE SCALE GENOMIC DNA]</scope>
</reference>
<evidence type="ECO:0000313" key="3">
    <source>
        <dbReference type="Proteomes" id="UP000594638"/>
    </source>
</evidence>
<accession>A0A8S0QKU5</accession>
<organism evidence="2 3">
    <name type="scientific">Olea europaea subsp. europaea</name>
    <dbReference type="NCBI Taxonomy" id="158383"/>
    <lineage>
        <taxon>Eukaryota</taxon>
        <taxon>Viridiplantae</taxon>
        <taxon>Streptophyta</taxon>
        <taxon>Embryophyta</taxon>
        <taxon>Tracheophyta</taxon>
        <taxon>Spermatophyta</taxon>
        <taxon>Magnoliopsida</taxon>
        <taxon>eudicotyledons</taxon>
        <taxon>Gunneridae</taxon>
        <taxon>Pentapetalae</taxon>
        <taxon>asterids</taxon>
        <taxon>lamiids</taxon>
        <taxon>Lamiales</taxon>
        <taxon>Oleaceae</taxon>
        <taxon>Oleeae</taxon>
        <taxon>Olea</taxon>
    </lineage>
</organism>
<protein>
    <submittedName>
        <fullName evidence="2">Uncharacterized protein</fullName>
    </submittedName>
</protein>
<dbReference type="AlphaFoldDB" id="A0A8S0QKU5"/>
<sequence length="58" mass="6626">MVKTKHLALFLLFKAPFDSVQQPSVPPHPTPPSPPDEKFVVIDKFILEPDLKLKLVYK</sequence>
<name>A0A8S0QKU5_OLEEU</name>
<evidence type="ECO:0000313" key="2">
    <source>
        <dbReference type="EMBL" id="CAA2967471.1"/>
    </source>
</evidence>
<feature type="signal peptide" evidence="1">
    <location>
        <begin position="1"/>
        <end position="19"/>
    </location>
</feature>
<proteinExistence type="predicted"/>
<gene>
    <name evidence="2" type="ORF">OLEA9_A006941</name>
</gene>
<keyword evidence="3" id="KW-1185">Reference proteome</keyword>